<evidence type="ECO:0008006" key="3">
    <source>
        <dbReference type="Google" id="ProtNLM"/>
    </source>
</evidence>
<dbReference type="AlphaFoldDB" id="A0A2P5FZE9"/>
<name>A0A2P5FZE9_TREOI</name>
<dbReference type="InParanoid" id="A0A2P5FZE9"/>
<accession>A0A2P5FZE9</accession>
<protein>
    <recommendedName>
        <fullName evidence="3">RNase H type-1 domain-containing protein</fullName>
    </recommendedName>
</protein>
<sequence length="128" mass="15104">MRRSLLFMLLYSVPWWRRFRNKALGGIAFVNIPVLGWKCRLERNVISNRARQNQWRCPQRISLKVNVDAALFLNLWYIGVGVIIQDDQGRFIRAYAQKIPGCLILIRLNLLRSEKGWSLLETMVLLYI</sequence>
<reference evidence="2" key="1">
    <citation type="submission" date="2016-06" db="EMBL/GenBank/DDBJ databases">
        <title>Parallel loss of symbiosis genes in relatives of nitrogen-fixing non-legume Parasponia.</title>
        <authorList>
            <person name="Van Velzen R."/>
            <person name="Holmer R."/>
            <person name="Bu F."/>
            <person name="Rutten L."/>
            <person name="Van Zeijl A."/>
            <person name="Liu W."/>
            <person name="Santuari L."/>
            <person name="Cao Q."/>
            <person name="Sharma T."/>
            <person name="Shen D."/>
            <person name="Roswanjaya Y."/>
            <person name="Wardhani T."/>
            <person name="Kalhor M.S."/>
            <person name="Jansen J."/>
            <person name="Van den Hoogen J."/>
            <person name="Gungor B."/>
            <person name="Hartog M."/>
            <person name="Hontelez J."/>
            <person name="Verver J."/>
            <person name="Yang W.-C."/>
            <person name="Schijlen E."/>
            <person name="Repin R."/>
            <person name="Schilthuizen M."/>
            <person name="Schranz E."/>
            <person name="Heidstra R."/>
            <person name="Miyata K."/>
            <person name="Fedorova E."/>
            <person name="Kohlen W."/>
            <person name="Bisseling T."/>
            <person name="Smit S."/>
            <person name="Geurts R."/>
        </authorList>
    </citation>
    <scope>NUCLEOTIDE SEQUENCE [LARGE SCALE GENOMIC DNA]</scope>
    <source>
        <strain evidence="2">cv. RG33-2</strain>
    </source>
</reference>
<organism evidence="1 2">
    <name type="scientific">Trema orientale</name>
    <name type="common">Charcoal tree</name>
    <name type="synonym">Celtis orientalis</name>
    <dbReference type="NCBI Taxonomy" id="63057"/>
    <lineage>
        <taxon>Eukaryota</taxon>
        <taxon>Viridiplantae</taxon>
        <taxon>Streptophyta</taxon>
        <taxon>Embryophyta</taxon>
        <taxon>Tracheophyta</taxon>
        <taxon>Spermatophyta</taxon>
        <taxon>Magnoliopsida</taxon>
        <taxon>eudicotyledons</taxon>
        <taxon>Gunneridae</taxon>
        <taxon>Pentapetalae</taxon>
        <taxon>rosids</taxon>
        <taxon>fabids</taxon>
        <taxon>Rosales</taxon>
        <taxon>Cannabaceae</taxon>
        <taxon>Trema</taxon>
    </lineage>
</organism>
<dbReference type="OrthoDB" id="1745633at2759"/>
<dbReference type="EMBL" id="JXTC01000003">
    <property type="protein sequence ID" value="POO03166.1"/>
    <property type="molecule type" value="Genomic_DNA"/>
</dbReference>
<keyword evidence="2" id="KW-1185">Reference proteome</keyword>
<proteinExistence type="predicted"/>
<comment type="caution">
    <text evidence="1">The sequence shown here is derived from an EMBL/GenBank/DDBJ whole genome shotgun (WGS) entry which is preliminary data.</text>
</comment>
<evidence type="ECO:0000313" key="1">
    <source>
        <dbReference type="EMBL" id="POO03166.1"/>
    </source>
</evidence>
<gene>
    <name evidence="1" type="ORF">TorRG33x02_012270</name>
</gene>
<evidence type="ECO:0000313" key="2">
    <source>
        <dbReference type="Proteomes" id="UP000237000"/>
    </source>
</evidence>
<dbReference type="Proteomes" id="UP000237000">
    <property type="component" value="Unassembled WGS sequence"/>
</dbReference>